<dbReference type="RefSeq" id="WP_007124218.1">
    <property type="nucleotide sequence ID" value="NZ_AZDK01000001.1"/>
</dbReference>
<dbReference type="STRING" id="525309.HMPREF0494_0931"/>
<dbReference type="GO" id="GO:0003723">
    <property type="term" value="F:RNA binding"/>
    <property type="evidence" value="ECO:0007669"/>
    <property type="project" value="InterPro"/>
</dbReference>
<dbReference type="GO" id="GO:0051607">
    <property type="term" value="P:defense response to virus"/>
    <property type="evidence" value="ECO:0007669"/>
    <property type="project" value="UniProtKB-KW"/>
</dbReference>
<evidence type="ECO:0000256" key="1">
    <source>
        <dbReference type="ARBA" id="ARBA00023118"/>
    </source>
</evidence>
<dbReference type="Proteomes" id="UP000003675">
    <property type="component" value="Unassembled WGS sequence"/>
</dbReference>
<comment type="caution">
    <text evidence="2">The sequence shown here is derived from an EMBL/GenBank/DDBJ whole genome shotgun (WGS) entry which is preliminary data.</text>
</comment>
<proteinExistence type="predicted"/>
<dbReference type="CDD" id="cd09756">
    <property type="entry name" value="Cas5_I-E"/>
    <property type="match status" value="1"/>
</dbReference>
<dbReference type="Pfam" id="PF09704">
    <property type="entry name" value="Cas_Cas5d"/>
    <property type="match status" value="1"/>
</dbReference>
<dbReference type="OrthoDB" id="3189549at2"/>
<dbReference type="InterPro" id="IPR021124">
    <property type="entry name" value="CRISPR-assoc_prot_Cas5"/>
</dbReference>
<dbReference type="NCBIfam" id="TIGR02593">
    <property type="entry name" value="CRISPR_cas5"/>
    <property type="match status" value="1"/>
</dbReference>
<gene>
    <name evidence="2" type="primary">casD</name>
    <name evidence="2" type="ORF">HMPREF0494_0931</name>
</gene>
<evidence type="ECO:0000313" key="2">
    <source>
        <dbReference type="EMBL" id="EEW53945.1"/>
    </source>
</evidence>
<dbReference type="EMBL" id="ACLL01000022">
    <property type="protein sequence ID" value="EEW53945.1"/>
    <property type="molecule type" value="Genomic_DNA"/>
</dbReference>
<protein>
    <submittedName>
        <fullName evidence="2">CRISPR system CASCADE complex protein CasD</fullName>
    </submittedName>
</protein>
<dbReference type="InterPro" id="IPR013422">
    <property type="entry name" value="CRISPR-assoc_prot_Cas5_N"/>
</dbReference>
<organism evidence="2 3">
    <name type="scientific">Limosilactobacillus antri DSM 16041</name>
    <dbReference type="NCBI Taxonomy" id="525309"/>
    <lineage>
        <taxon>Bacteria</taxon>
        <taxon>Bacillati</taxon>
        <taxon>Bacillota</taxon>
        <taxon>Bacilli</taxon>
        <taxon>Lactobacillales</taxon>
        <taxon>Lactobacillaceae</taxon>
        <taxon>Limosilactobacillus</taxon>
    </lineage>
</organism>
<sequence>MKTLTIKLAGPLQSYGNEATFSRRTSYHCPSKSAVIGLIAAALGYRRNDSRIKQLNELKMAVRIDQPGRTLTDFQTIEYNQKNGKRSLSYRDYLQDAVFVVAIAGEDQQIELVETALHHPKFQLFLGRRANVPAGLLLTRVFDEENPVTVLRQYEWQAAEWYQRQQRQPKYMAEVIADADLAQANLTTFAKDNVGSFSQDHRWHSYRAIISMNVELENKQCHGQDTSHDVMANLEE</sequence>
<accession>C8P6I7</accession>
<evidence type="ECO:0000313" key="3">
    <source>
        <dbReference type="Proteomes" id="UP000003675"/>
    </source>
</evidence>
<name>C8P6I7_9LACO</name>
<reference evidence="2 3" key="1">
    <citation type="submission" date="2009-09" db="EMBL/GenBank/DDBJ databases">
        <authorList>
            <person name="Qin X."/>
            <person name="Bachman B."/>
            <person name="Battles P."/>
            <person name="Bell A."/>
            <person name="Bess C."/>
            <person name="Bickham C."/>
            <person name="Chaboub L."/>
            <person name="Chen D."/>
            <person name="Coyle M."/>
            <person name="Deiros D.R."/>
            <person name="Dinh H."/>
            <person name="Forbes L."/>
            <person name="Fowler G."/>
            <person name="Francisco L."/>
            <person name="Fu Q."/>
            <person name="Gubbala S."/>
            <person name="Hale W."/>
            <person name="Han Y."/>
            <person name="Hemphill L."/>
            <person name="Highlander S.K."/>
            <person name="Hirani K."/>
            <person name="Hogues M."/>
            <person name="Jackson L."/>
            <person name="Jakkamsetti A."/>
            <person name="Javaid M."/>
            <person name="Jiang H."/>
            <person name="Korchina V."/>
            <person name="Kovar C."/>
            <person name="Lara F."/>
            <person name="Lee S."/>
            <person name="Mata R."/>
            <person name="Mathew T."/>
            <person name="Moen C."/>
            <person name="Morales K."/>
            <person name="Munidasa M."/>
            <person name="Nazareth L."/>
            <person name="Ngo R."/>
            <person name="Nguyen L."/>
            <person name="Okwuonu G."/>
            <person name="Ongeri F."/>
            <person name="Patil S."/>
            <person name="Petrosino J."/>
            <person name="Pham C."/>
            <person name="Pham P."/>
            <person name="Pu L.-L."/>
            <person name="Puazo M."/>
            <person name="Raj R."/>
            <person name="Reid J."/>
            <person name="Rouhana J."/>
            <person name="Saada N."/>
            <person name="Shang Y."/>
            <person name="Simmons D."/>
            <person name="Thornton R."/>
            <person name="Warren J."/>
            <person name="Weissenberger G."/>
            <person name="Zhang J."/>
            <person name="Zhang L."/>
            <person name="Zhou C."/>
            <person name="Zhu D."/>
            <person name="Muzny D."/>
            <person name="Worley K."/>
            <person name="Gibbs R."/>
        </authorList>
    </citation>
    <scope>NUCLEOTIDE SEQUENCE [LARGE SCALE GENOMIC DNA]</scope>
    <source>
        <strain evidence="2 3">DSM 16041</strain>
    </source>
</reference>
<dbReference type="HOGENOM" id="CLU_084726_1_0_9"/>
<dbReference type="InterPro" id="IPR010147">
    <property type="entry name" value="CRISPR-assoc_prot_CasD"/>
</dbReference>
<keyword evidence="1" id="KW-0051">Antiviral defense</keyword>
<dbReference type="GO" id="GO:0043571">
    <property type="term" value="P:maintenance of CRISPR repeat elements"/>
    <property type="evidence" value="ECO:0007669"/>
    <property type="project" value="InterPro"/>
</dbReference>
<dbReference type="AlphaFoldDB" id="C8P6I7"/>
<dbReference type="eggNOG" id="ENOG502ZBPB">
    <property type="taxonomic scope" value="Bacteria"/>
</dbReference>
<dbReference type="NCBIfam" id="TIGR01868">
    <property type="entry name" value="casD_Cas5e"/>
    <property type="match status" value="1"/>
</dbReference>
<dbReference type="Gene3D" id="3.30.70.2660">
    <property type="match status" value="1"/>
</dbReference>